<proteinExistence type="predicted"/>
<comment type="caution">
    <text evidence="1">The sequence shown here is derived from an EMBL/GenBank/DDBJ whole genome shotgun (WGS) entry which is preliminary data.</text>
</comment>
<reference evidence="1 2" key="1">
    <citation type="submission" date="2013-05" db="EMBL/GenBank/DDBJ databases">
        <authorList>
            <person name="Harkins D.M."/>
            <person name="Durkin A.S."/>
            <person name="Brinkac L.M."/>
            <person name="Haft D.H."/>
            <person name="Selengut J.D."/>
            <person name="Sanka R."/>
            <person name="DePew J."/>
            <person name="Purushe J."/>
            <person name="Hartskeerl R.A."/>
            <person name="Ahmed A."/>
            <person name="van der Linden H."/>
            <person name="Goris M.G.A."/>
            <person name="Vinetz J.M."/>
            <person name="Sutton G.G."/>
            <person name="Nierman W.C."/>
            <person name="Fouts D.E."/>
        </authorList>
    </citation>
    <scope>NUCLEOTIDE SEQUENCE [LARGE SCALE GENOMIC DNA]</scope>
    <source>
        <strain evidence="1 2">10</strain>
    </source>
</reference>
<dbReference type="EMBL" id="AHMM02000025">
    <property type="protein sequence ID" value="EQA35058.1"/>
    <property type="molecule type" value="Genomic_DNA"/>
</dbReference>
<dbReference type="Proteomes" id="UP000018719">
    <property type="component" value="Unassembled WGS sequence"/>
</dbReference>
<evidence type="ECO:0000313" key="2">
    <source>
        <dbReference type="Proteomes" id="UP000018719"/>
    </source>
</evidence>
<accession>V6H9X4</accession>
<evidence type="ECO:0000313" key="1">
    <source>
        <dbReference type="EMBL" id="EQA35058.1"/>
    </source>
</evidence>
<dbReference type="AlphaFoldDB" id="V6H9X4"/>
<protein>
    <submittedName>
        <fullName evidence="1">Uncharacterized protein</fullName>
    </submittedName>
</protein>
<name>V6H9X4_9LEPT</name>
<gene>
    <name evidence="1" type="ORF">LEP1GSC047_1170</name>
</gene>
<sequence>MSKGYRMGESVESVFDYFRRSIKIGTFLKIVINTKLLTPPDTSKIQ</sequence>
<organism evidence="1 2">
    <name type="scientific">Leptospira inadai serovar Lyme str. 10</name>
    <dbReference type="NCBI Taxonomy" id="1049790"/>
    <lineage>
        <taxon>Bacteria</taxon>
        <taxon>Pseudomonadati</taxon>
        <taxon>Spirochaetota</taxon>
        <taxon>Spirochaetia</taxon>
        <taxon>Leptospirales</taxon>
        <taxon>Leptospiraceae</taxon>
        <taxon>Leptospira</taxon>
    </lineage>
</organism>
<dbReference type="STRING" id="1049790.LEP1GSC047_1170"/>